<sequence>MKTNDDVTITRLPDNDFVYVVVNFGVAAKQKLKSEVPNIQVILRKVDLINNKYVVKKEDDILAYIALHELDAVRIGTLWKRKKRVKDVYWQDYGNLNYSTDTRFSFNFQQYNPTTITYEQNITELNDSSLANIYINNLPESNSTDINKIKLLRKTKYTKLIDSNHKTILIPCMELFVSTYTPESKTIKEMLLKFDVDTALDKYLKPSECLIDGGDYVLSLNESSKGLFGDRNLRFIAYMKLNSISRQRVSKLWSSLEFDEGDIIDKAPVRYPEVLPYHPNTLLIESDGLWLNENVFLVLRINNRSLPKDFDVSVKYDNISVNILEDHLKESGRENEDINNDEEEISPDAETVDVSNPLTPEEVPGINSEDLNLDSNEEPTKRVFKQRVYSEVGVIGEEPKTSHIVNNKHYEITKGTLDERKGKKKAKPSFEFDKTGDNSSEINDEPSDNVPQDLSSAEDSSNDTKDVKKFYVEEKNFSPETQALFESVIEALERLQKKYKDFNYYFVDKEFEDKTSFTESKTSFYETLVPKKNDSWYRLKVRDKEKGGHKNHGFRAYLLIHIIVKGKHYYLLEIGKKDGESYSGLVFQSGNDMKVSIVILKELLQAVVQNKGAYSKADPKSTDKKVLKPVKLGVEYVTYKHTIKEKKYIRLYGKIKNKLNLD</sequence>
<feature type="region of interest" description="Disordered" evidence="1">
    <location>
        <begin position="416"/>
        <end position="462"/>
    </location>
</feature>
<dbReference type="AlphaFoldDB" id="A0A4Q0XMP1"/>
<evidence type="ECO:0000313" key="3">
    <source>
        <dbReference type="Proteomes" id="UP000290657"/>
    </source>
</evidence>
<feature type="compositionally biased region" description="Polar residues" evidence="1">
    <location>
        <begin position="449"/>
        <end position="459"/>
    </location>
</feature>
<evidence type="ECO:0000313" key="2">
    <source>
        <dbReference type="EMBL" id="RXJ54558.1"/>
    </source>
</evidence>
<comment type="caution">
    <text evidence="2">The sequence shown here is derived from an EMBL/GenBank/DDBJ whole genome shotgun (WGS) entry which is preliminary data.</text>
</comment>
<feature type="compositionally biased region" description="Acidic residues" evidence="1">
    <location>
        <begin position="337"/>
        <end position="351"/>
    </location>
</feature>
<proteinExistence type="predicted"/>
<keyword evidence="3" id="KW-1185">Reference proteome</keyword>
<dbReference type="OrthoDB" id="5347747at2"/>
<dbReference type="EMBL" id="PDKN01000009">
    <property type="protein sequence ID" value="RXJ54558.1"/>
    <property type="molecule type" value="Genomic_DNA"/>
</dbReference>
<dbReference type="Proteomes" id="UP000290657">
    <property type="component" value="Unassembled WGS sequence"/>
</dbReference>
<accession>A0A4Q0XMP1</accession>
<dbReference type="RefSeq" id="WP_128996905.1">
    <property type="nucleotide sequence ID" value="NZ_PDKN01000009.1"/>
</dbReference>
<gene>
    <name evidence="2" type="ORF">CRV04_11010</name>
</gene>
<evidence type="ECO:0000256" key="1">
    <source>
        <dbReference type="SAM" id="MobiDB-lite"/>
    </source>
</evidence>
<feature type="region of interest" description="Disordered" evidence="1">
    <location>
        <begin position="332"/>
        <end position="379"/>
    </location>
</feature>
<reference evidence="2 3" key="1">
    <citation type="submission" date="2017-10" db="EMBL/GenBank/DDBJ databases">
        <title>Genomics of the genus Arcobacter.</title>
        <authorList>
            <person name="Perez-Cataluna A."/>
            <person name="Figueras M.J."/>
        </authorList>
    </citation>
    <scope>NUCLEOTIDE SEQUENCE [LARGE SCALE GENOMIC DNA]</scope>
    <source>
        <strain evidence="2 3">CECT 8987</strain>
    </source>
</reference>
<name>A0A4Q0XMP1_9BACT</name>
<protein>
    <submittedName>
        <fullName evidence="2">Uncharacterized protein</fullName>
    </submittedName>
</protein>
<organism evidence="2 3">
    <name type="scientific">Candidatus Marinarcus aquaticus</name>
    <dbReference type="NCBI Taxonomy" id="2044504"/>
    <lineage>
        <taxon>Bacteria</taxon>
        <taxon>Pseudomonadati</taxon>
        <taxon>Campylobacterota</taxon>
        <taxon>Epsilonproteobacteria</taxon>
        <taxon>Campylobacterales</taxon>
        <taxon>Arcobacteraceae</taxon>
        <taxon>Candidatus Marinarcus</taxon>
    </lineage>
</organism>